<evidence type="ECO:0000259" key="2">
    <source>
        <dbReference type="PROSITE" id="PS51782"/>
    </source>
</evidence>
<feature type="region of interest" description="Disordered" evidence="1">
    <location>
        <begin position="1"/>
        <end position="106"/>
    </location>
</feature>
<dbReference type="EMBL" id="SZPY01000004">
    <property type="protein sequence ID" value="TKI60964.1"/>
    <property type="molecule type" value="Genomic_DNA"/>
</dbReference>
<dbReference type="InterPro" id="IPR018392">
    <property type="entry name" value="LysM"/>
</dbReference>
<dbReference type="Proteomes" id="UP000307808">
    <property type="component" value="Unassembled WGS sequence"/>
</dbReference>
<dbReference type="OrthoDB" id="3210682at2"/>
<organism evidence="3 4">
    <name type="scientific">Nocardioides jishulii</name>
    <dbReference type="NCBI Taxonomy" id="2575440"/>
    <lineage>
        <taxon>Bacteria</taxon>
        <taxon>Bacillati</taxon>
        <taxon>Actinomycetota</taxon>
        <taxon>Actinomycetes</taxon>
        <taxon>Propionibacteriales</taxon>
        <taxon>Nocardioidaceae</taxon>
        <taxon>Nocardioides</taxon>
    </lineage>
</organism>
<protein>
    <submittedName>
        <fullName evidence="3">LysM peptidoglycan-binding domain-containing protein</fullName>
    </submittedName>
</protein>
<sequence length="175" mass="17162">MDSAPTTDTAGSTGSTGSAGALQGLPYPDRPVSGPDTGLPSPVAPTSTSPTTSAPAPATPPAGEDVAAPEAPDAPGASAGTTGSAATPHDPEGGASRSGDRSDAHVVRSGDTLWAIARARLAAADSPTSDAEVSRAVTALHLANHEVVGGDPDVILPGQRLALDLPDPTHREDAR</sequence>
<dbReference type="InterPro" id="IPR036779">
    <property type="entry name" value="LysM_dom_sf"/>
</dbReference>
<feature type="domain" description="LysM" evidence="2">
    <location>
        <begin position="103"/>
        <end position="163"/>
    </location>
</feature>
<dbReference type="Gene3D" id="3.10.350.10">
    <property type="entry name" value="LysM domain"/>
    <property type="match status" value="1"/>
</dbReference>
<dbReference type="AlphaFoldDB" id="A0A4U2YJT9"/>
<proteinExistence type="predicted"/>
<evidence type="ECO:0000313" key="3">
    <source>
        <dbReference type="EMBL" id="TKI60964.1"/>
    </source>
</evidence>
<accession>A0A4U2YJT9</accession>
<dbReference type="Pfam" id="PF01476">
    <property type="entry name" value="LysM"/>
    <property type="match status" value="1"/>
</dbReference>
<evidence type="ECO:0000256" key="1">
    <source>
        <dbReference type="SAM" id="MobiDB-lite"/>
    </source>
</evidence>
<evidence type="ECO:0000313" key="4">
    <source>
        <dbReference type="Proteomes" id="UP000307808"/>
    </source>
</evidence>
<reference evidence="3 4" key="1">
    <citation type="submission" date="2019-04" db="EMBL/GenBank/DDBJ databases">
        <authorList>
            <person name="Dong K."/>
        </authorList>
    </citation>
    <scope>NUCLEOTIDE SEQUENCE [LARGE SCALE GENOMIC DNA]</scope>
    <source>
        <strain evidence="4">dk3543</strain>
    </source>
</reference>
<gene>
    <name evidence="3" type="ORF">FC770_15260</name>
</gene>
<feature type="compositionally biased region" description="Low complexity" evidence="1">
    <location>
        <begin position="40"/>
        <end position="88"/>
    </location>
</feature>
<comment type="caution">
    <text evidence="3">The sequence shown here is derived from an EMBL/GenBank/DDBJ whole genome shotgun (WGS) entry which is preliminary data.</text>
</comment>
<dbReference type="PROSITE" id="PS51782">
    <property type="entry name" value="LYSM"/>
    <property type="match status" value="1"/>
</dbReference>
<feature type="compositionally biased region" description="Low complexity" evidence="1">
    <location>
        <begin position="1"/>
        <end position="21"/>
    </location>
</feature>
<keyword evidence="4" id="KW-1185">Reference proteome</keyword>
<name>A0A4U2YJT9_9ACTN</name>